<dbReference type="RefSeq" id="WP_133491709.1">
    <property type="nucleotide sequence ID" value="NZ_AQPF01000003.1"/>
</dbReference>
<dbReference type="Proteomes" id="UP000771797">
    <property type="component" value="Unassembled WGS sequence"/>
</dbReference>
<accession>A0ABQ6YCB8</accession>
<proteinExistence type="predicted"/>
<organism evidence="1 2">
    <name type="scientific">Alcanivorax xiamenensis</name>
    <dbReference type="NCBI Taxonomy" id="1177156"/>
    <lineage>
        <taxon>Bacteria</taxon>
        <taxon>Pseudomonadati</taxon>
        <taxon>Pseudomonadota</taxon>
        <taxon>Gammaproteobacteria</taxon>
        <taxon>Oceanospirillales</taxon>
        <taxon>Alcanivoracaceae</taxon>
        <taxon>Alcanivorax</taxon>
    </lineage>
</organism>
<gene>
    <name evidence="1" type="ORF">A6D6_00747</name>
</gene>
<comment type="caution">
    <text evidence="1">The sequence shown here is derived from an EMBL/GenBank/DDBJ whole genome shotgun (WGS) entry which is preliminary data.</text>
</comment>
<dbReference type="EMBL" id="AQPF01000003">
    <property type="protein sequence ID" value="KAF0807750.1"/>
    <property type="molecule type" value="Genomic_DNA"/>
</dbReference>
<evidence type="ECO:0000313" key="1">
    <source>
        <dbReference type="EMBL" id="KAF0807750.1"/>
    </source>
</evidence>
<reference evidence="1 2" key="1">
    <citation type="submission" date="2012-09" db="EMBL/GenBank/DDBJ databases">
        <title>Genome Sequence of alkane-degrading Bacterium Alcanivorax sp. 6-D-6.</title>
        <authorList>
            <person name="Lai Q."/>
            <person name="Shao Z."/>
        </authorList>
    </citation>
    <scope>NUCLEOTIDE SEQUENCE [LARGE SCALE GENOMIC DNA]</scope>
    <source>
        <strain evidence="1 2">6-D-6</strain>
    </source>
</reference>
<keyword evidence="2" id="KW-1185">Reference proteome</keyword>
<name>A0ABQ6YCB8_9GAMM</name>
<sequence>MKVIDLDTETGNQLLEALMSEGWKKVKEYPSLAFDKGIDFDSFTLRKDGLELVLEWTNWAEWEIRGDDAALEALADRYALKVREERGTGGDS</sequence>
<protein>
    <submittedName>
        <fullName evidence="1">Uncharacterized protein</fullName>
    </submittedName>
</protein>
<evidence type="ECO:0000313" key="2">
    <source>
        <dbReference type="Proteomes" id="UP000771797"/>
    </source>
</evidence>